<feature type="region of interest" description="Disordered" evidence="1">
    <location>
        <begin position="221"/>
        <end position="254"/>
    </location>
</feature>
<evidence type="ECO:0000313" key="3">
    <source>
        <dbReference type="Proteomes" id="UP000812077"/>
    </source>
</evidence>
<gene>
    <name evidence="2" type="primary">bet</name>
    <name evidence="2" type="ORF">KZO77_01800</name>
</gene>
<reference evidence="2 3" key="1">
    <citation type="submission" date="2021-07" db="EMBL/GenBank/DDBJ databases">
        <title>Genomic diversity and antimicrobial resistance of Prevotella spp. isolated from chronic lung disease airways.</title>
        <authorList>
            <person name="Webb K.A."/>
            <person name="Olagoke O.S."/>
            <person name="Baird T."/>
            <person name="Neill J."/>
            <person name="Pham A."/>
            <person name="Wells T.J."/>
            <person name="Ramsay K.A."/>
            <person name="Bell S.C."/>
            <person name="Sarovich D.S."/>
            <person name="Price E.P."/>
        </authorList>
    </citation>
    <scope>NUCLEOTIDE SEQUENCE [LARGE SCALE GENOMIC DNA]</scope>
    <source>
        <strain evidence="2 3">SCHI0027.S.6</strain>
    </source>
</reference>
<protein>
    <submittedName>
        <fullName evidence="2">Phage recombination protein Bet</fullName>
    </submittedName>
</protein>
<dbReference type="RefSeq" id="WP_219432621.1">
    <property type="nucleotide sequence ID" value="NZ_CBDEIC010000040.1"/>
</dbReference>
<dbReference type="InterPro" id="IPR018330">
    <property type="entry name" value="RecT_fam"/>
</dbReference>
<dbReference type="Proteomes" id="UP000812077">
    <property type="component" value="Unassembled WGS sequence"/>
</dbReference>
<organism evidence="2 3">
    <name type="scientific">Prevotella melaninogenica</name>
    <dbReference type="NCBI Taxonomy" id="28132"/>
    <lineage>
        <taxon>Bacteria</taxon>
        <taxon>Pseudomonadati</taxon>
        <taxon>Bacteroidota</taxon>
        <taxon>Bacteroidia</taxon>
        <taxon>Bacteroidales</taxon>
        <taxon>Prevotellaceae</taxon>
        <taxon>Prevotella</taxon>
    </lineage>
</organism>
<proteinExistence type="predicted"/>
<sequence>MSEIQNVAATQQVAPAQQVSIVDKMVATIKGIDGNDVKINKRILMDTICKGMKVSDSDMAQFITLCQVNQLNPFLREAYLVKYGDAPSQMIVSKEAFMKRADRCADFEGIESGVIVVNQEGVVQNLVGTFFPQGLTLVGGWCDVYRKNRRPYRQTVSLQEYDKKQSTWKQMPATMIRKVAEVQALREAFPNTLSGMYVSDEMQEADAVEIVEHEKATLANKESIAFEEPEPKVDKDTGEITSASSLPSDKAPAY</sequence>
<dbReference type="EMBL" id="JAHXCP010000001">
    <property type="protein sequence ID" value="MBW4753775.1"/>
    <property type="molecule type" value="Genomic_DNA"/>
</dbReference>
<accession>A0ABS6Y2Q5</accession>
<evidence type="ECO:0000256" key="1">
    <source>
        <dbReference type="SAM" id="MobiDB-lite"/>
    </source>
</evidence>
<dbReference type="NCBIfam" id="TIGR01913">
    <property type="entry name" value="bet_lambda"/>
    <property type="match status" value="1"/>
</dbReference>
<feature type="compositionally biased region" description="Basic and acidic residues" evidence="1">
    <location>
        <begin position="229"/>
        <end position="238"/>
    </location>
</feature>
<dbReference type="Pfam" id="PF03837">
    <property type="entry name" value="RecT"/>
    <property type="match status" value="1"/>
</dbReference>
<name>A0ABS6Y2Q5_9BACT</name>
<comment type="caution">
    <text evidence="2">The sequence shown here is derived from an EMBL/GenBank/DDBJ whole genome shotgun (WGS) entry which is preliminary data.</text>
</comment>
<dbReference type="InterPro" id="IPR010183">
    <property type="entry name" value="Phage_lambda_Bet"/>
</dbReference>
<evidence type="ECO:0000313" key="2">
    <source>
        <dbReference type="EMBL" id="MBW4753775.1"/>
    </source>
</evidence>
<keyword evidence="3" id="KW-1185">Reference proteome</keyword>